<dbReference type="InterPro" id="IPR011010">
    <property type="entry name" value="DNA_brk_join_enz"/>
</dbReference>
<dbReference type="Gene3D" id="1.10.443.10">
    <property type="entry name" value="Intergrase catalytic core"/>
    <property type="match status" value="1"/>
</dbReference>
<evidence type="ECO:0000313" key="6">
    <source>
        <dbReference type="EMBL" id="AVX04911.1"/>
    </source>
</evidence>
<dbReference type="Pfam" id="PF00589">
    <property type="entry name" value="Phage_integrase"/>
    <property type="match status" value="1"/>
</dbReference>
<reference evidence="6 7" key="1">
    <citation type="submission" date="2017-05" db="EMBL/GenBank/DDBJ databases">
        <title>Genome Analysis of Maritalea myrionectae HL2708#5.</title>
        <authorList>
            <consortium name="Cotde Inc.-PKNU"/>
            <person name="Jang D."/>
            <person name="Oh H.-M."/>
        </authorList>
    </citation>
    <scope>NUCLEOTIDE SEQUENCE [LARGE SCALE GENOMIC DNA]</scope>
    <source>
        <strain evidence="6 7">HL2708#5</strain>
    </source>
</reference>
<dbReference type="GO" id="GO:0015074">
    <property type="term" value="P:DNA integration"/>
    <property type="evidence" value="ECO:0007669"/>
    <property type="project" value="UniProtKB-KW"/>
</dbReference>
<dbReference type="Gene3D" id="3.30.160.390">
    <property type="entry name" value="Integrase, DNA-binding domain"/>
    <property type="match status" value="1"/>
</dbReference>
<dbReference type="InterPro" id="IPR053876">
    <property type="entry name" value="Phage_int_M"/>
</dbReference>
<dbReference type="Pfam" id="PF22022">
    <property type="entry name" value="Phage_int_M"/>
    <property type="match status" value="1"/>
</dbReference>
<dbReference type="Pfam" id="PF13356">
    <property type="entry name" value="Arm-DNA-bind_3"/>
    <property type="match status" value="1"/>
</dbReference>
<sequence length="406" mass="46465">MILTDTKLKKISPKSKPVADVHVQGLYFHPSATKVGNGKWLFRYTSPLSRKRREMGLGKFPGKSLKDARREAFEHRIAVEDGLDPLREKEIAEANARAEHEIPDFASVAREVYLEISPSFKNPKHSAQWINTIEKFVIPQIGSIKVNELRPVDFADCLRPIWLTKPETASRIKQRCDRIMKWCAAHGYILASPVSVVDDLLPRQPSKRERVVHHPALPWREVPNFVAKFLTEGPLSSTQLLLKLLLLTATRSGEVRGMNWSEVDLENAIWIIPADRMKASTAHRIPLAKQTIEILHEINSHRDPDTDLVVPSSRSTPLSDMAFTKFLREKNIPSDMVDRHATAHGFRSSFRDWASENGFQRDLAERALAHTIKNHTEAAYHRTDLLEQRRDMMQQWADFCLNSFSH</sequence>
<name>A0A2R4MFT5_9HYPH</name>
<evidence type="ECO:0000256" key="3">
    <source>
        <dbReference type="ARBA" id="ARBA00023125"/>
    </source>
</evidence>
<proteinExistence type="inferred from homology"/>
<organism evidence="6 7">
    <name type="scientific">Maritalea myrionectae</name>
    <dbReference type="NCBI Taxonomy" id="454601"/>
    <lineage>
        <taxon>Bacteria</taxon>
        <taxon>Pseudomonadati</taxon>
        <taxon>Pseudomonadota</taxon>
        <taxon>Alphaproteobacteria</taxon>
        <taxon>Hyphomicrobiales</taxon>
        <taxon>Devosiaceae</taxon>
        <taxon>Maritalea</taxon>
    </lineage>
</organism>
<dbReference type="InterPro" id="IPR038488">
    <property type="entry name" value="Integrase_DNA-bd_sf"/>
</dbReference>
<protein>
    <submittedName>
        <fullName evidence="6">Integrase</fullName>
    </submittedName>
</protein>
<evidence type="ECO:0000256" key="2">
    <source>
        <dbReference type="ARBA" id="ARBA00022908"/>
    </source>
</evidence>
<evidence type="ECO:0000256" key="1">
    <source>
        <dbReference type="ARBA" id="ARBA00008857"/>
    </source>
</evidence>
<feature type="domain" description="Tyr recombinase" evidence="5">
    <location>
        <begin position="216"/>
        <end position="393"/>
    </location>
</feature>
<dbReference type="InterPro" id="IPR013762">
    <property type="entry name" value="Integrase-like_cat_sf"/>
</dbReference>
<evidence type="ECO:0000259" key="5">
    <source>
        <dbReference type="PROSITE" id="PS51898"/>
    </source>
</evidence>
<dbReference type="GO" id="GO:0003677">
    <property type="term" value="F:DNA binding"/>
    <property type="evidence" value="ECO:0007669"/>
    <property type="project" value="UniProtKB-KW"/>
</dbReference>
<evidence type="ECO:0000313" key="7">
    <source>
        <dbReference type="Proteomes" id="UP000258927"/>
    </source>
</evidence>
<comment type="similarity">
    <text evidence="1">Belongs to the 'phage' integrase family.</text>
</comment>
<dbReference type="PANTHER" id="PTHR30629:SF2">
    <property type="entry name" value="PROPHAGE INTEGRASE INTS-RELATED"/>
    <property type="match status" value="1"/>
</dbReference>
<dbReference type="STRING" id="1122213.GCA_000423365_01016"/>
<dbReference type="PROSITE" id="PS51898">
    <property type="entry name" value="TYR_RECOMBINASE"/>
    <property type="match status" value="1"/>
</dbReference>
<dbReference type="SUPFAM" id="SSF56349">
    <property type="entry name" value="DNA breaking-rejoining enzymes"/>
    <property type="match status" value="1"/>
</dbReference>
<gene>
    <name evidence="6" type="ORF">MXMO3_02398</name>
</gene>
<dbReference type="InterPro" id="IPR050808">
    <property type="entry name" value="Phage_Integrase"/>
</dbReference>
<dbReference type="EMBL" id="CP021330">
    <property type="protein sequence ID" value="AVX04911.1"/>
    <property type="molecule type" value="Genomic_DNA"/>
</dbReference>
<keyword evidence="3" id="KW-0238">DNA-binding</keyword>
<dbReference type="InterPro" id="IPR002104">
    <property type="entry name" value="Integrase_catalytic"/>
</dbReference>
<dbReference type="CDD" id="cd00801">
    <property type="entry name" value="INT_P4_C"/>
    <property type="match status" value="1"/>
</dbReference>
<dbReference type="AlphaFoldDB" id="A0A2R4MFT5"/>
<keyword evidence="2" id="KW-0229">DNA integration</keyword>
<dbReference type="GO" id="GO:0006310">
    <property type="term" value="P:DNA recombination"/>
    <property type="evidence" value="ECO:0007669"/>
    <property type="project" value="UniProtKB-KW"/>
</dbReference>
<dbReference type="InterPro" id="IPR025166">
    <property type="entry name" value="Integrase_DNA_bind_dom"/>
</dbReference>
<keyword evidence="7" id="KW-1185">Reference proteome</keyword>
<dbReference type="RefSeq" id="WP_117396011.1">
    <property type="nucleotide sequence ID" value="NZ_CP021330.1"/>
</dbReference>
<dbReference type="PANTHER" id="PTHR30629">
    <property type="entry name" value="PROPHAGE INTEGRASE"/>
    <property type="match status" value="1"/>
</dbReference>
<dbReference type="KEGG" id="mmyr:MXMO3_02398"/>
<dbReference type="Gene3D" id="1.10.150.130">
    <property type="match status" value="1"/>
</dbReference>
<accession>A0A2R4MFT5</accession>
<dbReference type="InterPro" id="IPR010998">
    <property type="entry name" value="Integrase_recombinase_N"/>
</dbReference>
<evidence type="ECO:0000256" key="4">
    <source>
        <dbReference type="ARBA" id="ARBA00023172"/>
    </source>
</evidence>
<dbReference type="Proteomes" id="UP000258927">
    <property type="component" value="Chromosome"/>
</dbReference>
<keyword evidence="4" id="KW-0233">DNA recombination</keyword>